<organism evidence="1 2">
    <name type="scientific">Piscinibacter gummiphilus</name>
    <dbReference type="NCBI Taxonomy" id="946333"/>
    <lineage>
        <taxon>Bacteria</taxon>
        <taxon>Pseudomonadati</taxon>
        <taxon>Pseudomonadota</taxon>
        <taxon>Betaproteobacteria</taxon>
        <taxon>Burkholderiales</taxon>
        <taxon>Sphaerotilaceae</taxon>
        <taxon>Piscinibacter</taxon>
    </lineage>
</organism>
<dbReference type="AlphaFoldDB" id="A0A1W6LHJ3"/>
<dbReference type="OrthoDB" id="8589347at2"/>
<dbReference type="KEGG" id="rgu:A4W93_02980"/>
<evidence type="ECO:0008006" key="3">
    <source>
        <dbReference type="Google" id="ProtNLM"/>
    </source>
</evidence>
<dbReference type="STRING" id="946333.A4W93_02980"/>
<accession>A0A1W6LHJ3</accession>
<evidence type="ECO:0000313" key="1">
    <source>
        <dbReference type="EMBL" id="ARN23699.1"/>
    </source>
</evidence>
<gene>
    <name evidence="1" type="ORF">A4W93_02980</name>
</gene>
<keyword evidence="2" id="KW-1185">Reference proteome</keyword>
<dbReference type="EMBL" id="CP015118">
    <property type="protein sequence ID" value="ARN23699.1"/>
    <property type="molecule type" value="Genomic_DNA"/>
</dbReference>
<protein>
    <recommendedName>
        <fullName evidence="3">5-bromo-4-chloroindolyl phosphate hydrolysis protein</fullName>
    </recommendedName>
</protein>
<sequence>MLFVYGTPNIAGCALALAGPALLFAGVIGPGWGWITLGLYAAGWVAGGLVGNTPEVERRIADTMTVSQTLEHLDDVIARVQSHLTEEMRQRLASVRGSVAEVLPRLLAARSHDADLFTVRETVLRYLPETLANYVTLPAAFRLSQVLKDGKTARQLLTEQLSLLDEKLQEIVANVSGADAQALVANGQFLEMKFRQPDFLAR</sequence>
<reference evidence="1 2" key="1">
    <citation type="submission" date="2016-04" db="EMBL/GenBank/DDBJ databases">
        <title>Complete genome sequence of natural rubber-degrading, novel Gram-negative bacterium, Rhizobacter gummiphilus strain NS21.</title>
        <authorList>
            <person name="Tabata M."/>
            <person name="Kasai D."/>
            <person name="Fukuda M."/>
        </authorList>
    </citation>
    <scope>NUCLEOTIDE SEQUENCE [LARGE SCALE GENOMIC DNA]</scope>
    <source>
        <strain evidence="1 2">NS21</strain>
    </source>
</reference>
<evidence type="ECO:0000313" key="2">
    <source>
        <dbReference type="Proteomes" id="UP000193427"/>
    </source>
</evidence>
<dbReference type="Proteomes" id="UP000193427">
    <property type="component" value="Chromosome"/>
</dbReference>
<name>A0A1W6LHJ3_9BURK</name>
<proteinExistence type="predicted"/>